<accession>A0ABR5AP83</accession>
<reference evidence="1 2" key="1">
    <citation type="submission" date="2015-01" db="EMBL/GenBank/DDBJ databases">
        <title>Genome Assembly of Bacillus badius MTCC 1458.</title>
        <authorList>
            <person name="Verma A."/>
            <person name="Khatri I."/>
            <person name="Mual P."/>
            <person name="Subramanian S."/>
            <person name="Krishnamurthi S."/>
        </authorList>
    </citation>
    <scope>NUCLEOTIDE SEQUENCE [LARGE SCALE GENOMIC DNA]</scope>
    <source>
        <strain evidence="1 2">MTCC 1458</strain>
    </source>
</reference>
<proteinExistence type="predicted"/>
<sequence>MLQGKCVDPELAGSFPETVYLFPNGAAHYYVSRFPNEAAHMGCFQKEKFELIYDWPPEPPAIIPKLKHEQVYKAKLIWSTKWYKKAGREWKHYYVIAKDHQKNFTFFEDEQLTKLCGCFPAHWFTDYQPVEPAPMEESFEMELIEEEPANFEQMSLF</sequence>
<dbReference type="RefSeq" id="WP_041114512.1">
    <property type="nucleotide sequence ID" value="NZ_JARTHD010000048.1"/>
</dbReference>
<name>A0ABR5AP83_BACBA</name>
<protein>
    <submittedName>
        <fullName evidence="1">Phage protein</fullName>
    </submittedName>
</protein>
<evidence type="ECO:0000313" key="1">
    <source>
        <dbReference type="EMBL" id="KIL74161.1"/>
    </source>
</evidence>
<dbReference type="Proteomes" id="UP000031982">
    <property type="component" value="Unassembled WGS sequence"/>
</dbReference>
<keyword evidence="2" id="KW-1185">Reference proteome</keyword>
<organism evidence="1 2">
    <name type="scientific">Bacillus badius</name>
    <dbReference type="NCBI Taxonomy" id="1455"/>
    <lineage>
        <taxon>Bacteria</taxon>
        <taxon>Bacillati</taxon>
        <taxon>Bacillota</taxon>
        <taxon>Bacilli</taxon>
        <taxon>Bacillales</taxon>
        <taxon>Bacillaceae</taxon>
        <taxon>Pseudobacillus</taxon>
    </lineage>
</organism>
<comment type="caution">
    <text evidence="1">The sequence shown here is derived from an EMBL/GenBank/DDBJ whole genome shotgun (WGS) entry which is preliminary data.</text>
</comment>
<evidence type="ECO:0000313" key="2">
    <source>
        <dbReference type="Proteomes" id="UP000031982"/>
    </source>
</evidence>
<gene>
    <name evidence="1" type="ORF">SD77_2902</name>
</gene>
<dbReference type="EMBL" id="JXLP01000025">
    <property type="protein sequence ID" value="KIL74161.1"/>
    <property type="molecule type" value="Genomic_DNA"/>
</dbReference>